<dbReference type="Gene3D" id="2.60.120.200">
    <property type="match status" value="1"/>
</dbReference>
<feature type="domain" description="EGF-like" evidence="9">
    <location>
        <begin position="576"/>
        <end position="615"/>
    </location>
</feature>
<feature type="disulfide bond" evidence="6">
    <location>
        <begin position="636"/>
        <end position="645"/>
    </location>
</feature>
<dbReference type="SMART" id="SM00179">
    <property type="entry name" value="EGF_CA"/>
    <property type="match status" value="4"/>
</dbReference>
<dbReference type="PROSITE" id="PS50184">
    <property type="entry name" value="VWFC_2"/>
    <property type="match status" value="1"/>
</dbReference>
<evidence type="ECO:0000256" key="8">
    <source>
        <dbReference type="SAM" id="Phobius"/>
    </source>
</evidence>
<keyword evidence="7" id="KW-0175">Coiled coil</keyword>
<dbReference type="PROSITE" id="PS50026">
    <property type="entry name" value="EGF_3"/>
    <property type="match status" value="5"/>
</dbReference>
<feature type="domain" description="VWFC" evidence="10">
    <location>
        <begin position="799"/>
        <end position="860"/>
    </location>
</feature>
<organism evidence="11 12">
    <name type="scientific">Varroa destructor</name>
    <name type="common">Honeybee mite</name>
    <dbReference type="NCBI Taxonomy" id="109461"/>
    <lineage>
        <taxon>Eukaryota</taxon>
        <taxon>Metazoa</taxon>
        <taxon>Ecdysozoa</taxon>
        <taxon>Arthropoda</taxon>
        <taxon>Chelicerata</taxon>
        <taxon>Arachnida</taxon>
        <taxon>Acari</taxon>
        <taxon>Parasitiformes</taxon>
        <taxon>Mesostigmata</taxon>
        <taxon>Gamasina</taxon>
        <taxon>Dermanyssoidea</taxon>
        <taxon>Varroidae</taxon>
        <taxon>Varroa</taxon>
    </lineage>
</organism>
<feature type="domain" description="EGF-like" evidence="9">
    <location>
        <begin position="532"/>
        <end position="575"/>
    </location>
</feature>
<feature type="domain" description="EGF-like" evidence="9">
    <location>
        <begin position="648"/>
        <end position="682"/>
    </location>
</feature>
<dbReference type="InterPro" id="IPR000152">
    <property type="entry name" value="EGF-type_Asp/Asn_hydroxyl_site"/>
</dbReference>
<dbReference type="SUPFAM" id="SSF57184">
    <property type="entry name" value="Growth factor receptor domain"/>
    <property type="match status" value="1"/>
</dbReference>
<keyword evidence="1 6" id="KW-0245">EGF-like domain</keyword>
<dbReference type="SUPFAM" id="SSF57196">
    <property type="entry name" value="EGF/Laminin"/>
    <property type="match status" value="2"/>
</dbReference>
<dbReference type="Gene3D" id="6.20.200.20">
    <property type="match status" value="1"/>
</dbReference>
<keyword evidence="3" id="KW-0677">Repeat</keyword>
<dbReference type="KEGG" id="vde:111253032"/>
<dbReference type="SMART" id="SM00210">
    <property type="entry name" value="TSPN"/>
    <property type="match status" value="1"/>
</dbReference>
<dbReference type="RefSeq" id="XP_022667578.1">
    <property type="nucleotide sequence ID" value="XM_022811843.1"/>
</dbReference>
<comment type="caution">
    <text evidence="6">Lacks conserved residue(s) required for the propagation of feature annotation.</text>
</comment>
<evidence type="ECO:0000313" key="11">
    <source>
        <dbReference type="EnsemblMetazoa" id="XP_022667578"/>
    </source>
</evidence>
<evidence type="ECO:0000256" key="5">
    <source>
        <dbReference type="ARBA" id="ARBA00023180"/>
    </source>
</evidence>
<dbReference type="PANTHER" id="PTHR24042:SF5">
    <property type="entry name" value="EGF-LIKE CALCIUM-BINDING DOMAIN-CONTAINING PROTEIN"/>
    <property type="match status" value="1"/>
</dbReference>
<dbReference type="FunFam" id="2.10.25.10:FF:000005">
    <property type="entry name" value="Fibrillin 2"/>
    <property type="match status" value="1"/>
</dbReference>
<evidence type="ECO:0000256" key="6">
    <source>
        <dbReference type="PROSITE-ProRule" id="PRU00076"/>
    </source>
</evidence>
<keyword evidence="12" id="KW-1185">Reference proteome</keyword>
<sequence length="996" mass="109999">MWRAEMNCHRRPKRCTWRHLPATQAGGKWQSQGGFLPAKTARTRVDRSVQVSSSSSLPLSSSSSTKLSLSRGHQISLHCLITSISITILILGPHIHPVMGSRDGDSALNNQRAVTPQYQTTRQDQHRPIQYSYQVQQQSQEEPVVLYTKGQYSSADRPFRIENHTLLQSALKIFEQNDFTIMANLQQQIGSQAILLSLDQPAPINKGLLEITISSQHAEVSIWYRSPAGVWRRKVFPYVQLANNQFHNISLRFTGNQVALFIDCTHKGKLSLSGGRAHITQDAQLVLFDRREADAFLDEVRYVYLAAGPQALQRFQCPWLVDESQQDKDERLAQLVQEQQRYKKDLDEVRATLRRMQQSVDQIEKIVLPVCEIDQARTKKNLETWKDGCKQCTCENKNVTCIPLPCPSRVNCSDPMLDPCCKATCGRNCSDGADILIHGDSVYTSRSLTGCIVKTCNAGVITFNNKTCPPLACPEEDRALPVDGCCPICLRRHCGTFLGACAENAHCSNHMMNPRCTCDQGYKGDGVTKCEDIDECASKDLNHCSGNSVCENTPGGYNCNCKEGYRMDSVGHFCVDINECAEKDFCDSGATCINTNGGFRCVCPEGYRSEGRACKPVCTTDCQHGGYCKAPGLCECRPGYRGDLCQYDIDECAGSNMCGKHAICINQPGHYYCQCKDGFQLEAYNGTLHCADINECAMDPYTCPSGCNCINREGSFTCACPAVDSSGANVTSWSCRVVDRRLNFSGSVNDGSSFSIERGCTSYTCRRGTPLRSSFSCDCSDPQQMHRACCPHCFQEEKSQCRLRATDGSIEVVANGQRFIQDCEICTCSFGSVRCSKPLCPPLSCPNPQQPPGLCCPICPDQDACAPVSPLGGFQESRPRSVGDRGCHLPPQSLFIESSQNPWARISSPKVGEPELRPIIATSTVASTSTSSHLQQSEQPFPGVSLSYLGIACLLLIIVVVMIFGLMLVALRRRHRNRTGLPRAPLDNEVQTRHSQ</sequence>
<dbReference type="OrthoDB" id="6516201at2759"/>
<evidence type="ECO:0000259" key="10">
    <source>
        <dbReference type="PROSITE" id="PS50184"/>
    </source>
</evidence>
<feature type="domain" description="EGF-like" evidence="9">
    <location>
        <begin position="490"/>
        <end position="531"/>
    </location>
</feature>
<reference evidence="11" key="1">
    <citation type="submission" date="2021-01" db="UniProtKB">
        <authorList>
            <consortium name="EnsemblMetazoa"/>
        </authorList>
    </citation>
    <scope>IDENTIFICATION</scope>
</reference>
<dbReference type="EnsemblMetazoa" id="XM_022811843">
    <property type="protein sequence ID" value="XP_022667578"/>
    <property type="gene ID" value="LOC111253032"/>
</dbReference>
<dbReference type="SUPFAM" id="SSF57603">
    <property type="entry name" value="FnI-like domain"/>
    <property type="match status" value="1"/>
</dbReference>
<evidence type="ECO:0000256" key="2">
    <source>
        <dbReference type="ARBA" id="ARBA00022729"/>
    </source>
</evidence>
<dbReference type="GO" id="GO:0005615">
    <property type="term" value="C:extracellular space"/>
    <property type="evidence" value="ECO:0007669"/>
    <property type="project" value="TreeGrafter"/>
</dbReference>
<dbReference type="Pfam" id="PF00093">
    <property type="entry name" value="VWC"/>
    <property type="match status" value="1"/>
</dbReference>
<dbReference type="PROSITE" id="PS00022">
    <property type="entry name" value="EGF_1"/>
    <property type="match status" value="1"/>
</dbReference>
<dbReference type="RefSeq" id="XP_022667577.1">
    <property type="nucleotide sequence ID" value="XM_022811842.1"/>
</dbReference>
<dbReference type="OMA" id="QXYLELE"/>
<protein>
    <submittedName>
        <fullName evidence="11">Uncharacterized protein</fullName>
    </submittedName>
</protein>
<evidence type="ECO:0000256" key="3">
    <source>
        <dbReference type="ARBA" id="ARBA00022737"/>
    </source>
</evidence>
<keyword evidence="4 6" id="KW-1015">Disulfide bond</keyword>
<dbReference type="FunFam" id="2.10.25.10:FF:000038">
    <property type="entry name" value="Fibrillin 2"/>
    <property type="match status" value="2"/>
</dbReference>
<feature type="transmembrane region" description="Helical" evidence="8">
    <location>
        <begin position="946"/>
        <end position="971"/>
    </location>
</feature>
<dbReference type="InterPro" id="IPR013320">
    <property type="entry name" value="ConA-like_dom_sf"/>
</dbReference>
<dbReference type="InParanoid" id="A0A7M7KIR8"/>
<dbReference type="PROSITE" id="PS01187">
    <property type="entry name" value="EGF_CA"/>
    <property type="match status" value="3"/>
</dbReference>
<keyword evidence="8" id="KW-1133">Transmembrane helix</keyword>
<dbReference type="InterPro" id="IPR001007">
    <property type="entry name" value="VWF_dom"/>
</dbReference>
<dbReference type="SUPFAM" id="SSF49899">
    <property type="entry name" value="Concanavalin A-like lectins/glucanases"/>
    <property type="match status" value="1"/>
</dbReference>
<evidence type="ECO:0000256" key="1">
    <source>
        <dbReference type="ARBA" id="ARBA00022536"/>
    </source>
</evidence>
<dbReference type="GO" id="GO:0008201">
    <property type="term" value="F:heparin binding"/>
    <property type="evidence" value="ECO:0007669"/>
    <property type="project" value="TreeGrafter"/>
</dbReference>
<accession>A0A7M7KIR8</accession>
<dbReference type="InterPro" id="IPR000742">
    <property type="entry name" value="EGF"/>
</dbReference>
<dbReference type="AlphaFoldDB" id="A0A7M7KIR8"/>
<dbReference type="SMART" id="SM00181">
    <property type="entry name" value="EGF"/>
    <property type="match status" value="6"/>
</dbReference>
<dbReference type="InterPro" id="IPR051586">
    <property type="entry name" value="PKC-binding_NELL"/>
</dbReference>
<dbReference type="InterPro" id="IPR048287">
    <property type="entry name" value="TSPN-like_N"/>
</dbReference>
<dbReference type="InterPro" id="IPR018097">
    <property type="entry name" value="EGF_Ca-bd_CS"/>
</dbReference>
<dbReference type="PANTHER" id="PTHR24042">
    <property type="entry name" value="NEL HOMOLOG"/>
    <property type="match status" value="1"/>
</dbReference>
<proteinExistence type="predicted"/>
<evidence type="ECO:0000259" key="9">
    <source>
        <dbReference type="PROSITE" id="PS50026"/>
    </source>
</evidence>
<dbReference type="InterPro" id="IPR049883">
    <property type="entry name" value="NOTCH1_EGF-like"/>
</dbReference>
<dbReference type="GeneID" id="111253032"/>
<name>A0A7M7KIR8_VARDE</name>
<dbReference type="InterPro" id="IPR001881">
    <property type="entry name" value="EGF-like_Ca-bd_dom"/>
</dbReference>
<dbReference type="GO" id="GO:0005509">
    <property type="term" value="F:calcium ion binding"/>
    <property type="evidence" value="ECO:0007669"/>
    <property type="project" value="InterPro"/>
</dbReference>
<evidence type="ECO:0000256" key="7">
    <source>
        <dbReference type="SAM" id="Coils"/>
    </source>
</evidence>
<dbReference type="PROSITE" id="PS01186">
    <property type="entry name" value="EGF_2"/>
    <property type="match status" value="4"/>
</dbReference>
<keyword evidence="8" id="KW-0472">Membrane</keyword>
<dbReference type="Proteomes" id="UP000594260">
    <property type="component" value="Unplaced"/>
</dbReference>
<dbReference type="InterPro" id="IPR009030">
    <property type="entry name" value="Growth_fac_rcpt_cys_sf"/>
</dbReference>
<keyword evidence="8" id="KW-0812">Transmembrane</keyword>
<dbReference type="Pfam" id="PF07645">
    <property type="entry name" value="EGF_CA"/>
    <property type="match status" value="4"/>
</dbReference>
<dbReference type="Gene3D" id="2.10.25.10">
    <property type="entry name" value="Laminin"/>
    <property type="match status" value="6"/>
</dbReference>
<feature type="domain" description="EGF-like" evidence="9">
    <location>
        <begin position="616"/>
        <end position="646"/>
    </location>
</feature>
<dbReference type="EnsemblMetazoa" id="XM_022811842">
    <property type="protein sequence ID" value="XP_022667577"/>
    <property type="gene ID" value="LOC111253032"/>
</dbReference>
<keyword evidence="2" id="KW-0732">Signal</keyword>
<dbReference type="PROSITE" id="PS00010">
    <property type="entry name" value="ASX_HYDROXYL"/>
    <property type="match status" value="3"/>
</dbReference>
<feature type="coiled-coil region" evidence="7">
    <location>
        <begin position="332"/>
        <end position="366"/>
    </location>
</feature>
<evidence type="ECO:0000256" key="4">
    <source>
        <dbReference type="ARBA" id="ARBA00023157"/>
    </source>
</evidence>
<evidence type="ECO:0000313" key="12">
    <source>
        <dbReference type="Proteomes" id="UP000594260"/>
    </source>
</evidence>
<dbReference type="PROSITE" id="PS01208">
    <property type="entry name" value="VWFC_1"/>
    <property type="match status" value="1"/>
</dbReference>
<dbReference type="SMART" id="SM00214">
    <property type="entry name" value="VWC"/>
    <property type="match status" value="3"/>
</dbReference>
<feature type="disulfide bond" evidence="6">
    <location>
        <begin position="618"/>
        <end position="628"/>
    </location>
</feature>
<keyword evidence="5" id="KW-0325">Glycoprotein</keyword>
<dbReference type="CDD" id="cd00054">
    <property type="entry name" value="EGF_CA"/>
    <property type="match status" value="4"/>
</dbReference>